<dbReference type="EMBL" id="CP051177">
    <property type="protein sequence ID" value="QKX52745.1"/>
    <property type="molecule type" value="Genomic_DNA"/>
</dbReference>
<accession>A0A7H8QGY0</accession>
<evidence type="ECO:0000313" key="1">
    <source>
        <dbReference type="EMBL" id="QKX52745.1"/>
    </source>
</evidence>
<dbReference type="InterPro" id="IPR027417">
    <property type="entry name" value="P-loop_NTPase"/>
</dbReference>
<keyword evidence="2" id="KW-1185">Reference proteome</keyword>
<sequence>MEQYMRMYIIGSVGSGKTTLAKKTASAYSIPRFETDNFVWERKPGGDARNSEEKRNKLFQEAVKLEQWVIEGVHIGWTDEGLEKADRIVFLDFPSRTRTWRIINRYIKQTLMLEKANYRQTLRIFCKMFGWNRYFEETMKPEFLEKLQPYQAKTTIVKTQGELQALKGENK</sequence>
<reference evidence="1 2" key="1">
    <citation type="submission" date="2020-04" db="EMBL/GenBank/DDBJ databases">
        <authorList>
            <person name="Pajer P."/>
            <person name="Broz P."/>
        </authorList>
    </citation>
    <scope>NUCLEOTIDE SEQUENCE [LARGE SCALE GENOMIC DNA]</scope>
    <source>
        <strain evidence="2">NRL-ATB46093</strain>
    </source>
</reference>
<dbReference type="AlphaFoldDB" id="A0A7H8QGY0"/>
<dbReference type="Gene3D" id="3.40.50.300">
    <property type="entry name" value="P-loop containing nucleotide triphosphate hydrolases"/>
    <property type="match status" value="1"/>
</dbReference>
<dbReference type="InterPro" id="IPR052922">
    <property type="entry name" value="Cytidylate_Kinase-2"/>
</dbReference>
<evidence type="ECO:0000313" key="2">
    <source>
        <dbReference type="Proteomes" id="UP000509222"/>
    </source>
</evidence>
<dbReference type="Proteomes" id="UP000509222">
    <property type="component" value="Chromosome"/>
</dbReference>
<reference evidence="2" key="2">
    <citation type="submission" date="2020-06" db="EMBL/GenBank/DDBJ databases">
        <title>Isolation of Planomicrobium glaciei.</title>
        <authorList>
            <person name="Malisova L."/>
            <person name="Safrankova R."/>
            <person name="Jakubu V."/>
            <person name="Spanelova P."/>
        </authorList>
    </citation>
    <scope>NUCLEOTIDE SEQUENCE [LARGE SCALE GENOMIC DNA]</scope>
    <source>
        <strain evidence="2">NRL-ATB46093</strain>
    </source>
</reference>
<dbReference type="SUPFAM" id="SSF52540">
    <property type="entry name" value="P-loop containing nucleoside triphosphate hydrolases"/>
    <property type="match status" value="1"/>
</dbReference>
<proteinExistence type="predicted"/>
<organism evidence="1 2">
    <name type="scientific">Planococcus glaciei</name>
    <dbReference type="NCBI Taxonomy" id="459472"/>
    <lineage>
        <taxon>Bacteria</taxon>
        <taxon>Bacillati</taxon>
        <taxon>Bacillota</taxon>
        <taxon>Bacilli</taxon>
        <taxon>Bacillales</taxon>
        <taxon>Caryophanaceae</taxon>
        <taxon>Planococcus</taxon>
    </lineage>
</organism>
<dbReference type="PANTHER" id="PTHR37816">
    <property type="entry name" value="YALI0E33011P"/>
    <property type="match status" value="1"/>
</dbReference>
<name>A0A7H8QGY0_9BACL</name>
<dbReference type="PANTHER" id="PTHR37816:SF2">
    <property type="entry name" value="DNA TOPOLOGY MODULATION PROTEIN FLAR-RELATED PROTEIN"/>
    <property type="match status" value="1"/>
</dbReference>
<gene>
    <name evidence="1" type="ORF">HF394_16710</name>
</gene>
<protein>
    <submittedName>
        <fullName evidence="1">DNA topology modulation protein FlaR</fullName>
    </submittedName>
</protein>